<dbReference type="AlphaFoldDB" id="A0A2K1QXU4"/>
<proteinExistence type="predicted"/>
<gene>
    <name evidence="2" type="ORF">CAC42_7845</name>
</gene>
<dbReference type="PROSITE" id="PS51186">
    <property type="entry name" value="GNAT"/>
    <property type="match status" value="1"/>
</dbReference>
<dbReference type="Pfam" id="PF00583">
    <property type="entry name" value="Acetyltransf_1"/>
    <property type="match status" value="1"/>
</dbReference>
<dbReference type="OrthoDB" id="41532at2759"/>
<reference evidence="2 3" key="1">
    <citation type="submission" date="2017-06" db="EMBL/GenBank/DDBJ databases">
        <title>Draft genome sequence of a variant of Elsinoe murrayae.</title>
        <authorList>
            <person name="Cheng Q."/>
        </authorList>
    </citation>
    <scope>NUCLEOTIDE SEQUENCE [LARGE SCALE GENOMIC DNA]</scope>
    <source>
        <strain evidence="2 3">CQ-2017a</strain>
    </source>
</reference>
<protein>
    <recommendedName>
        <fullName evidence="1">N-acetyltransferase domain-containing protein</fullName>
    </recommendedName>
</protein>
<keyword evidence="3" id="KW-1185">Reference proteome</keyword>
<dbReference type="InterPro" id="IPR000182">
    <property type="entry name" value="GNAT_dom"/>
</dbReference>
<comment type="caution">
    <text evidence="2">The sequence shown here is derived from an EMBL/GenBank/DDBJ whole genome shotgun (WGS) entry which is preliminary data.</text>
</comment>
<evidence type="ECO:0000313" key="3">
    <source>
        <dbReference type="Proteomes" id="UP000243797"/>
    </source>
</evidence>
<evidence type="ECO:0000313" key="2">
    <source>
        <dbReference type="EMBL" id="PNS19878.1"/>
    </source>
</evidence>
<dbReference type="InParanoid" id="A0A2K1QXU4"/>
<evidence type="ECO:0000259" key="1">
    <source>
        <dbReference type="PROSITE" id="PS51186"/>
    </source>
</evidence>
<dbReference type="GO" id="GO:0016747">
    <property type="term" value="F:acyltransferase activity, transferring groups other than amino-acyl groups"/>
    <property type="evidence" value="ECO:0007669"/>
    <property type="project" value="InterPro"/>
</dbReference>
<dbReference type="SUPFAM" id="SSF55729">
    <property type="entry name" value="Acyl-CoA N-acyltransferases (Nat)"/>
    <property type="match status" value="1"/>
</dbReference>
<dbReference type="Gene3D" id="3.40.630.30">
    <property type="match status" value="1"/>
</dbReference>
<sequence>MALMVVRPRVEGDFSGLAAVLKQVHLTSGYPVEGIDNPVQFLSPDTEVKAWVLTDAENNVIGHAMVSEVGHNDRRANAWTDYQKRTGDSPACRGLLALGRVFVDPSTRCNGAGTMLVKTATDWAAERLSRRLILNVLHKDDSAISLYVKLGWRKIGDGVHVTSDRKRYNQIYMISPPLSDLPLVANGS</sequence>
<feature type="domain" description="N-acetyltransferase" evidence="1">
    <location>
        <begin position="4"/>
        <end position="178"/>
    </location>
</feature>
<organism evidence="2 3">
    <name type="scientific">Sphaceloma murrayae</name>
    <dbReference type="NCBI Taxonomy" id="2082308"/>
    <lineage>
        <taxon>Eukaryota</taxon>
        <taxon>Fungi</taxon>
        <taxon>Dikarya</taxon>
        <taxon>Ascomycota</taxon>
        <taxon>Pezizomycotina</taxon>
        <taxon>Dothideomycetes</taxon>
        <taxon>Dothideomycetidae</taxon>
        <taxon>Myriangiales</taxon>
        <taxon>Elsinoaceae</taxon>
        <taxon>Sphaceloma</taxon>
    </lineage>
</organism>
<accession>A0A2K1QXU4</accession>
<dbReference type="Proteomes" id="UP000243797">
    <property type="component" value="Unassembled WGS sequence"/>
</dbReference>
<dbReference type="EMBL" id="NKHZ01000029">
    <property type="protein sequence ID" value="PNS19878.1"/>
    <property type="molecule type" value="Genomic_DNA"/>
</dbReference>
<dbReference type="CDD" id="cd04301">
    <property type="entry name" value="NAT_SF"/>
    <property type="match status" value="1"/>
</dbReference>
<name>A0A2K1QXU4_9PEZI</name>
<dbReference type="InterPro" id="IPR016181">
    <property type="entry name" value="Acyl_CoA_acyltransferase"/>
</dbReference>